<keyword evidence="2" id="KW-1185">Reference proteome</keyword>
<sequence length="69" mass="8035">MVEVFKTNVKYQSQAQGLLTLLRQYFPKSRANFDLDDCDKILRIQGDEFCPVKIAELLKTNGFECYILD</sequence>
<dbReference type="EMBL" id="CP117167">
    <property type="protein sequence ID" value="WCT12675.1"/>
    <property type="molecule type" value="Genomic_DNA"/>
</dbReference>
<proteinExistence type="predicted"/>
<gene>
    <name evidence="1" type="ORF">PQO05_01860</name>
</gene>
<dbReference type="RefSeq" id="WP_273630938.1">
    <property type="nucleotide sequence ID" value="NZ_CP117167.1"/>
</dbReference>
<reference evidence="1 2" key="1">
    <citation type="submission" date="2023-02" db="EMBL/GenBank/DDBJ databases">
        <title>Genome sequence of Mucilaginibacter jinjuensis strain KACC 16571.</title>
        <authorList>
            <person name="Kim S."/>
            <person name="Heo J."/>
            <person name="Kwon S.-W."/>
        </authorList>
    </citation>
    <scope>NUCLEOTIDE SEQUENCE [LARGE SCALE GENOMIC DNA]</scope>
    <source>
        <strain evidence="1 2">KACC 16571</strain>
    </source>
</reference>
<evidence type="ECO:0000313" key="2">
    <source>
        <dbReference type="Proteomes" id="UP001216139"/>
    </source>
</evidence>
<organism evidence="1 2">
    <name type="scientific">Mucilaginibacter jinjuensis</name>
    <dbReference type="NCBI Taxonomy" id="1176721"/>
    <lineage>
        <taxon>Bacteria</taxon>
        <taxon>Pseudomonadati</taxon>
        <taxon>Bacteroidota</taxon>
        <taxon>Sphingobacteriia</taxon>
        <taxon>Sphingobacteriales</taxon>
        <taxon>Sphingobacteriaceae</taxon>
        <taxon>Mucilaginibacter</taxon>
    </lineage>
</organism>
<evidence type="ECO:0000313" key="1">
    <source>
        <dbReference type="EMBL" id="WCT12675.1"/>
    </source>
</evidence>
<accession>A0ABY7T876</accession>
<dbReference type="Proteomes" id="UP001216139">
    <property type="component" value="Chromosome"/>
</dbReference>
<name>A0ABY7T876_9SPHI</name>
<protein>
    <submittedName>
        <fullName evidence="1">Uncharacterized protein</fullName>
    </submittedName>
</protein>